<evidence type="ECO:0008006" key="3">
    <source>
        <dbReference type="Google" id="ProtNLM"/>
    </source>
</evidence>
<gene>
    <name evidence="1" type="ORF">D4765_15295</name>
</gene>
<dbReference type="Proteomes" id="UP000306192">
    <property type="component" value="Unassembled WGS sequence"/>
</dbReference>
<comment type="caution">
    <text evidence="1">The sequence shown here is derived from an EMBL/GenBank/DDBJ whole genome shotgun (WGS) entry which is preliminary data.</text>
</comment>
<name>A0A4T2BQJ4_9MICO</name>
<reference evidence="1 2" key="1">
    <citation type="journal article" date="2019" name="Microorganisms">
        <title>Systematic Affiliation and Genome Analysis of Subtercola vilae DB165(T) with Particular Emphasis on Cold Adaptation of an Isolate from a High-Altitude Cold Volcano Lake.</title>
        <authorList>
            <person name="Villalobos A.S."/>
            <person name="Wiese J."/>
            <person name="Imhoff J.F."/>
            <person name="Dorador C."/>
            <person name="Keller A."/>
            <person name="Hentschel U."/>
        </authorList>
    </citation>
    <scope>NUCLEOTIDE SEQUENCE [LARGE SCALE GENOMIC DNA]</scope>
    <source>
        <strain evidence="1 2">DB165</strain>
    </source>
</reference>
<dbReference type="AlphaFoldDB" id="A0A4T2BQJ4"/>
<proteinExistence type="predicted"/>
<evidence type="ECO:0000313" key="2">
    <source>
        <dbReference type="Proteomes" id="UP000306192"/>
    </source>
</evidence>
<organism evidence="1 2">
    <name type="scientific">Subtercola vilae</name>
    <dbReference type="NCBI Taxonomy" id="2056433"/>
    <lineage>
        <taxon>Bacteria</taxon>
        <taxon>Bacillati</taxon>
        <taxon>Actinomycetota</taxon>
        <taxon>Actinomycetes</taxon>
        <taxon>Micrococcales</taxon>
        <taxon>Microbacteriaceae</taxon>
        <taxon>Subtercola</taxon>
    </lineage>
</organism>
<dbReference type="RefSeq" id="WP_136643175.1">
    <property type="nucleotide sequence ID" value="NZ_QYRT01000037.1"/>
</dbReference>
<protein>
    <recommendedName>
        <fullName evidence="3">DUF4760 domain-containing protein</fullName>
    </recommendedName>
</protein>
<dbReference type="EMBL" id="QYRT01000037">
    <property type="protein sequence ID" value="TIH33102.1"/>
    <property type="molecule type" value="Genomic_DNA"/>
</dbReference>
<dbReference type="OrthoDB" id="5125431at2"/>
<evidence type="ECO:0000313" key="1">
    <source>
        <dbReference type="EMBL" id="TIH33102.1"/>
    </source>
</evidence>
<keyword evidence="2" id="KW-1185">Reference proteome</keyword>
<accession>A0A4T2BQJ4</accession>
<sequence length="154" mass="17193">MITLFAAAAGALIAVLLAVLIVLHVNDRPARRREVMARRSLICALIEAGNVATIWQFLSASERAAAGLTARRLNLRLRISGLPGADAASNWSEHMLSELRRDSMNGGLQPALFDYFETQLRTWLRQPRRHSPIFRDYVELWDRSALSTAVLGQL</sequence>